<dbReference type="PANTHER" id="PTHR30069">
    <property type="entry name" value="TONB-DEPENDENT OUTER MEMBRANE RECEPTOR"/>
    <property type="match status" value="1"/>
</dbReference>
<dbReference type="Gene3D" id="2.40.170.20">
    <property type="entry name" value="TonB-dependent receptor, beta-barrel domain"/>
    <property type="match status" value="1"/>
</dbReference>
<dbReference type="Proteomes" id="UP001056201">
    <property type="component" value="Chromosome 2"/>
</dbReference>
<keyword evidence="9 12" id="KW-0472">Membrane</keyword>
<dbReference type="InterPro" id="IPR039426">
    <property type="entry name" value="TonB-dep_rcpt-like"/>
</dbReference>
<dbReference type="CDD" id="cd01347">
    <property type="entry name" value="ligand_gated_channel"/>
    <property type="match status" value="1"/>
</dbReference>
<feature type="domain" description="TonB-dependent receptor plug" evidence="17">
    <location>
        <begin position="43"/>
        <end position="155"/>
    </location>
</feature>
<feature type="region of interest" description="Disordered" evidence="14">
    <location>
        <begin position="368"/>
        <end position="387"/>
    </location>
</feature>
<keyword evidence="11 12" id="KW-0998">Cell outer membrane</keyword>
<evidence type="ECO:0000256" key="6">
    <source>
        <dbReference type="ARBA" id="ARBA00022729"/>
    </source>
</evidence>
<evidence type="ECO:0000256" key="1">
    <source>
        <dbReference type="ARBA" id="ARBA00004571"/>
    </source>
</evidence>
<evidence type="ECO:0000256" key="8">
    <source>
        <dbReference type="ARBA" id="ARBA00023077"/>
    </source>
</evidence>
<dbReference type="EMBL" id="CP097636">
    <property type="protein sequence ID" value="URI09705.1"/>
    <property type="molecule type" value="Genomic_DNA"/>
</dbReference>
<evidence type="ECO:0000256" key="14">
    <source>
        <dbReference type="SAM" id="MobiDB-lite"/>
    </source>
</evidence>
<keyword evidence="5 12" id="KW-0812">Transmembrane</keyword>
<keyword evidence="19" id="KW-1185">Reference proteome</keyword>
<evidence type="ECO:0000313" key="18">
    <source>
        <dbReference type="EMBL" id="URI09705.1"/>
    </source>
</evidence>
<name>A0ABY4SC05_AQUTE</name>
<evidence type="ECO:0000256" key="15">
    <source>
        <dbReference type="SAM" id="SignalP"/>
    </source>
</evidence>
<evidence type="ECO:0000256" key="11">
    <source>
        <dbReference type="ARBA" id="ARBA00023237"/>
    </source>
</evidence>
<evidence type="ECO:0000256" key="2">
    <source>
        <dbReference type="ARBA" id="ARBA00009810"/>
    </source>
</evidence>
<evidence type="ECO:0000256" key="3">
    <source>
        <dbReference type="ARBA" id="ARBA00022448"/>
    </source>
</evidence>
<dbReference type="PANTHER" id="PTHR30069:SF53">
    <property type="entry name" value="COLICIN I RECEPTOR-RELATED"/>
    <property type="match status" value="1"/>
</dbReference>
<evidence type="ECO:0000259" key="17">
    <source>
        <dbReference type="Pfam" id="PF07715"/>
    </source>
</evidence>
<reference evidence="18" key="1">
    <citation type="submission" date="2022-05" db="EMBL/GenBank/DDBJ databases">
        <title>An RpoN-dependent PEP-CTERM gene is involved in floc formation of an Aquincola tertiaricarbonis strain.</title>
        <authorList>
            <person name="Qiu D."/>
            <person name="Xia M."/>
        </authorList>
    </citation>
    <scope>NUCLEOTIDE SEQUENCE</scope>
    <source>
        <strain evidence="18">RN12</strain>
    </source>
</reference>
<evidence type="ECO:0000256" key="10">
    <source>
        <dbReference type="ARBA" id="ARBA00023170"/>
    </source>
</evidence>
<feature type="signal peptide" evidence="15">
    <location>
        <begin position="1"/>
        <end position="23"/>
    </location>
</feature>
<evidence type="ECO:0000256" key="13">
    <source>
        <dbReference type="RuleBase" id="RU003357"/>
    </source>
</evidence>
<sequence length="752" mass="81790">MNQAIPRAALGALALAAPAWGFAADAAIVEVVAGRPSSLPTHLPTTIEGITAAEIAEKINATDSEDALKYLPSLLVRKRYIGDYNHAVLSSRASGTGNSARSMVFADGILLSNYLGNGASFTPRWGLVNPEEIERVDVLYGPFSAAYAGNSVGAVVDYVTRMPTRFEAHAKVGFFSQPFDLYGTHETYTGWQTSASLGSRSGAWSWWLSASRLDSQGQPLTFPTRLRSQGGTPAASAVPVTGAVAGLDKSNLPWWLLGSATQYRTQQDQAKLKLAYDFAPGLRATYVVGLWRNDSVGQSTSYLRDAAGQPVYAGPVVIDGRGYTLGATDFNQSREGLQHLMQGLTLQQRSGGVFDWKLATSGYDYRRDRQRAPTAAKPAADDGGAGRLTDLGGTGWDTLSLDAIWRPGGAHQLEFGLQQEQYRWRQAIGNTADWIDGSVTSPSSGFSGNTRLRSLYLQDAWTLAPQWKALLGARFEHWQAWGGEKTVGTGAPVQFADRSEHATSPKLALGWQPSADWSVKLATGRAVRMPTVAELFQGTPGDNPPVNNPALKPERSWTTELASTWSLGPHRVRASLFHEDTRDALYAQTIAGTQPLVSSTQNVGRIRTRGVEGVFEGTDVAIKGVDLLASLTFADSRILDNDGFVASEGKLQPRVPRWRGSLLATWRATERLSASFGARYGSTQYGTLDNSDGHGMAYQGFSRYFTTDLRLRYAISKQWSAAFGIDNLNNAEYWNFHPYPQRTYSAELKFDL</sequence>
<keyword evidence="4 12" id="KW-1134">Transmembrane beta strand</keyword>
<proteinExistence type="inferred from homology"/>
<evidence type="ECO:0000256" key="12">
    <source>
        <dbReference type="PROSITE-ProRule" id="PRU01360"/>
    </source>
</evidence>
<dbReference type="InterPro" id="IPR012910">
    <property type="entry name" value="Plug_dom"/>
</dbReference>
<accession>A0ABY4SC05</accession>
<dbReference type="Pfam" id="PF00593">
    <property type="entry name" value="TonB_dep_Rec_b-barrel"/>
    <property type="match status" value="1"/>
</dbReference>
<protein>
    <submittedName>
        <fullName evidence="18">TonB-dependent receptor</fullName>
    </submittedName>
</protein>
<dbReference type="InterPro" id="IPR000531">
    <property type="entry name" value="Beta-barrel_TonB"/>
</dbReference>
<evidence type="ECO:0000256" key="9">
    <source>
        <dbReference type="ARBA" id="ARBA00023136"/>
    </source>
</evidence>
<dbReference type="PROSITE" id="PS52016">
    <property type="entry name" value="TONB_DEPENDENT_REC_3"/>
    <property type="match status" value="1"/>
</dbReference>
<keyword evidence="7" id="KW-0406">Ion transport</keyword>
<feature type="domain" description="TonB-dependent receptor-like beta-barrel" evidence="16">
    <location>
        <begin position="308"/>
        <end position="728"/>
    </location>
</feature>
<feature type="compositionally biased region" description="Low complexity" evidence="14">
    <location>
        <begin position="372"/>
        <end position="382"/>
    </location>
</feature>
<dbReference type="InterPro" id="IPR037066">
    <property type="entry name" value="Plug_dom_sf"/>
</dbReference>
<evidence type="ECO:0000256" key="4">
    <source>
        <dbReference type="ARBA" id="ARBA00022452"/>
    </source>
</evidence>
<dbReference type="Gene3D" id="2.170.130.10">
    <property type="entry name" value="TonB-dependent receptor, plug domain"/>
    <property type="match status" value="1"/>
</dbReference>
<gene>
    <name evidence="18" type="ORF">MW290_29590</name>
</gene>
<evidence type="ECO:0000259" key="16">
    <source>
        <dbReference type="Pfam" id="PF00593"/>
    </source>
</evidence>
<dbReference type="InterPro" id="IPR036942">
    <property type="entry name" value="Beta-barrel_TonB_sf"/>
</dbReference>
<feature type="chain" id="PRO_5047036647" evidence="15">
    <location>
        <begin position="24"/>
        <end position="752"/>
    </location>
</feature>
<keyword evidence="8 13" id="KW-0798">TonB box</keyword>
<dbReference type="Pfam" id="PF07715">
    <property type="entry name" value="Plug"/>
    <property type="match status" value="1"/>
</dbReference>
<comment type="similarity">
    <text evidence="2 12 13">Belongs to the TonB-dependent receptor family.</text>
</comment>
<organism evidence="18 19">
    <name type="scientific">Aquincola tertiaricarbonis</name>
    <dbReference type="NCBI Taxonomy" id="391953"/>
    <lineage>
        <taxon>Bacteria</taxon>
        <taxon>Pseudomonadati</taxon>
        <taxon>Pseudomonadota</taxon>
        <taxon>Betaproteobacteria</taxon>
        <taxon>Burkholderiales</taxon>
        <taxon>Sphaerotilaceae</taxon>
        <taxon>Aquincola</taxon>
    </lineage>
</organism>
<evidence type="ECO:0000313" key="19">
    <source>
        <dbReference type="Proteomes" id="UP001056201"/>
    </source>
</evidence>
<evidence type="ECO:0000256" key="5">
    <source>
        <dbReference type="ARBA" id="ARBA00022692"/>
    </source>
</evidence>
<keyword evidence="6 15" id="KW-0732">Signal</keyword>
<dbReference type="RefSeq" id="WP_250197928.1">
    <property type="nucleotide sequence ID" value="NZ_CP097636.1"/>
</dbReference>
<keyword evidence="10 18" id="KW-0675">Receptor</keyword>
<evidence type="ECO:0000256" key="7">
    <source>
        <dbReference type="ARBA" id="ARBA00023065"/>
    </source>
</evidence>
<dbReference type="SUPFAM" id="SSF56935">
    <property type="entry name" value="Porins"/>
    <property type="match status" value="1"/>
</dbReference>
<comment type="subcellular location">
    <subcellularLocation>
        <location evidence="1 12">Cell outer membrane</location>
        <topology evidence="1 12">Multi-pass membrane protein</topology>
    </subcellularLocation>
</comment>
<keyword evidence="3 12" id="KW-0813">Transport</keyword>